<feature type="region of interest" description="Disordered" evidence="1">
    <location>
        <begin position="156"/>
        <end position="178"/>
    </location>
</feature>
<sequence>MYTDDFPQQQNVLEKAGRLENKAAWHQEKCMMHHSYFLCEEVRAAGELGAPVSAYSSDKTKSSLDWLAGEHQGLVLGVSQAAVGGDTRRHERSNAVPPPLGNPPQCPIPPSIEWDVLMARPAEHGQSSREATGAEDAVVEEEVVVRVMQVASDGREVSLDASEGNIDDDRQEPSASSLSSLTILSVKLGDESLSRRGDCLDDDTADSSIILDIEDEREGEFLPLDDEISIPLSSTTTKMSPLPPSQPQEEDNHTSHRMMDFADGICVSNAGIALQMPPLAKPAHAENEASFSVTEARALEEKQPPTPSHAEKVEGRNGKTPMPSPSPSPLRPQEENHSSSGHATAPAAHALAASPQPLLAAERTLSSQQPRYFDCYVRQGQAKRTQQAEEERQQRLREAEERRYTPQLSLPAEQRGLRSMDEYIEDSRAWEQRRADHVKFIAAQLEGAEEEERRAAVMVNATSERIVKEMEERKTRAGVVEGATQHAAARQFLLKRLQEKYAPSFKPTITPTAERQMTAERQARQEGGKNLLVKELFSRFMWYREEGEKRRERLLQREAEQQVTPPKKRHIMTHINEYAHSMLERDEKRRDKLRRQVEREREEEEERMRAMRPQVNWPSSKLVERFRRRQRQRAAAITASTPTSVPHVTASRRGEVHRQSQRAESGKMESPPPKRPTPLVNRKLVFSSSNSHSDHQKSVTLDARETVASVASAAFEERNARLLQMRQRREESRRREMKKKFTETCTFKPQVNPVSQRMGASYYRHQWAPPAFQRAPPSRFGGKQWSSSAATTRASTRKDVDGDVALARGTRVAKDVDERVESILFPPVVEDDDGKSSDDDEDNLAAHIEVLEALLAQWKQLEAEYRV</sequence>
<accession>A0A061J2S5</accession>
<feature type="region of interest" description="Disordered" evidence="1">
    <location>
        <begin position="584"/>
        <end position="606"/>
    </location>
</feature>
<keyword evidence="3" id="KW-1185">Reference proteome</keyword>
<comment type="caution">
    <text evidence="2">The sequence shown here is derived from an EMBL/GenBank/DDBJ whole genome shotgun (WGS) entry which is preliminary data.</text>
</comment>
<organism evidence="2 3">
    <name type="scientific">Trypanosoma rangeli SC58</name>
    <dbReference type="NCBI Taxonomy" id="429131"/>
    <lineage>
        <taxon>Eukaryota</taxon>
        <taxon>Discoba</taxon>
        <taxon>Euglenozoa</taxon>
        <taxon>Kinetoplastea</taxon>
        <taxon>Metakinetoplastina</taxon>
        <taxon>Trypanosomatida</taxon>
        <taxon>Trypanosomatidae</taxon>
        <taxon>Trypanosoma</taxon>
        <taxon>Herpetosoma</taxon>
    </lineage>
</organism>
<name>A0A061J2S5_TRYRA</name>
<dbReference type="Proteomes" id="UP000031737">
    <property type="component" value="Unassembled WGS sequence"/>
</dbReference>
<dbReference type="EMBL" id="AUPL01003079">
    <property type="protein sequence ID" value="ESL09204.1"/>
    <property type="molecule type" value="Genomic_DNA"/>
</dbReference>
<evidence type="ECO:0000256" key="1">
    <source>
        <dbReference type="SAM" id="MobiDB-lite"/>
    </source>
</evidence>
<feature type="compositionally biased region" description="Basic and acidic residues" evidence="1">
    <location>
        <begin position="297"/>
        <end position="317"/>
    </location>
</feature>
<feature type="compositionally biased region" description="Basic and acidic residues" evidence="1">
    <location>
        <begin position="386"/>
        <end position="404"/>
    </location>
</feature>
<feature type="region of interest" description="Disordered" evidence="1">
    <location>
        <begin position="632"/>
        <end position="680"/>
    </location>
</feature>
<gene>
    <name evidence="2" type="ORF">TRSC58_03079</name>
</gene>
<dbReference type="AlphaFoldDB" id="A0A061J2S5"/>
<feature type="region of interest" description="Disordered" evidence="1">
    <location>
        <begin position="297"/>
        <end position="344"/>
    </location>
</feature>
<dbReference type="OrthoDB" id="249907at2759"/>
<evidence type="ECO:0000313" key="3">
    <source>
        <dbReference type="Proteomes" id="UP000031737"/>
    </source>
</evidence>
<proteinExistence type="predicted"/>
<feature type="region of interest" description="Disordered" evidence="1">
    <location>
        <begin position="383"/>
        <end position="404"/>
    </location>
</feature>
<feature type="region of interest" description="Disordered" evidence="1">
    <location>
        <begin position="84"/>
        <end position="105"/>
    </location>
</feature>
<protein>
    <submittedName>
        <fullName evidence="2">Uncharacterized protein</fullName>
    </submittedName>
</protein>
<evidence type="ECO:0000313" key="2">
    <source>
        <dbReference type="EMBL" id="ESL09204.1"/>
    </source>
</evidence>
<feature type="region of interest" description="Disordered" evidence="1">
    <location>
        <begin position="233"/>
        <end position="254"/>
    </location>
</feature>
<dbReference type="VEuPathDB" id="TriTrypDB:TRSC58_03079"/>
<feature type="region of interest" description="Disordered" evidence="1">
    <location>
        <begin position="775"/>
        <end position="796"/>
    </location>
</feature>
<feature type="compositionally biased region" description="Basic and acidic residues" evidence="1">
    <location>
        <begin position="584"/>
        <end position="600"/>
    </location>
</feature>
<feature type="region of interest" description="Disordered" evidence="1">
    <location>
        <begin position="824"/>
        <end position="843"/>
    </location>
</feature>
<feature type="compositionally biased region" description="Acidic residues" evidence="1">
    <location>
        <begin position="829"/>
        <end position="843"/>
    </location>
</feature>
<reference evidence="2 3" key="1">
    <citation type="submission" date="2013-07" db="EMBL/GenBank/DDBJ databases">
        <authorList>
            <person name="Stoco P.H."/>
            <person name="Wagner G."/>
            <person name="Gerber A."/>
            <person name="Zaha A."/>
            <person name="Thompson C."/>
            <person name="Bartholomeu D.C."/>
            <person name="Luckemeyer D.D."/>
            <person name="Bahia D."/>
            <person name="Loreto E."/>
            <person name="Prestes E.B."/>
            <person name="Lima F.M."/>
            <person name="Rodrigues-Luiz G."/>
            <person name="Vallejo G.A."/>
            <person name="Filho J.F."/>
            <person name="Monteiro K.M."/>
            <person name="Tyler K.M."/>
            <person name="de Almeida L.G."/>
            <person name="Ortiz M.F."/>
            <person name="Siervo M.A."/>
            <person name="de Moraes M.H."/>
            <person name="Cunha O.L."/>
            <person name="Mendonca-Neto R."/>
            <person name="Silva R."/>
            <person name="Teixeira S.M."/>
            <person name="Murta S.M."/>
            <person name="Sincero T.C."/>
            <person name="Mendes T.A."/>
            <person name="Urmenyi T.P."/>
            <person name="Silva V.G."/>
            <person name="da Rocha W.D."/>
            <person name="Andersson B."/>
            <person name="Romanha A.J."/>
            <person name="Steindel M."/>
            <person name="de Vasconcelos A.T."/>
            <person name="Grisard E.C."/>
        </authorList>
    </citation>
    <scope>NUCLEOTIDE SEQUENCE [LARGE SCALE GENOMIC DNA]</scope>
    <source>
        <strain evidence="2 3">SC58</strain>
    </source>
</reference>
<feature type="compositionally biased region" description="Pro residues" evidence="1">
    <location>
        <begin position="96"/>
        <end position="105"/>
    </location>
</feature>